<dbReference type="AlphaFoldDB" id="A0A9K3GFS0"/>
<feature type="compositionally biased region" description="Basic residues" evidence="2">
    <location>
        <begin position="281"/>
        <end position="299"/>
    </location>
</feature>
<evidence type="ECO:0000256" key="2">
    <source>
        <dbReference type="SAM" id="MobiDB-lite"/>
    </source>
</evidence>
<organism evidence="3 4">
    <name type="scientific">Kipferlia bialata</name>
    <dbReference type="NCBI Taxonomy" id="797122"/>
    <lineage>
        <taxon>Eukaryota</taxon>
        <taxon>Metamonada</taxon>
        <taxon>Carpediemonas-like organisms</taxon>
        <taxon>Kipferlia</taxon>
    </lineage>
</organism>
<feature type="compositionally biased region" description="Basic and acidic residues" evidence="2">
    <location>
        <begin position="795"/>
        <end position="806"/>
    </location>
</feature>
<comment type="caution">
    <text evidence="3">The sequence shown here is derived from an EMBL/GenBank/DDBJ whole genome shotgun (WGS) entry which is preliminary data.</text>
</comment>
<reference evidence="3 4" key="1">
    <citation type="journal article" date="2018" name="PLoS ONE">
        <title>The draft genome of Kipferlia bialata reveals reductive genome evolution in fornicate parasites.</title>
        <authorList>
            <person name="Tanifuji G."/>
            <person name="Takabayashi S."/>
            <person name="Kume K."/>
            <person name="Takagi M."/>
            <person name="Nakayama T."/>
            <person name="Kamikawa R."/>
            <person name="Inagaki Y."/>
            <person name="Hashimoto T."/>
        </authorList>
    </citation>
    <scope>NUCLEOTIDE SEQUENCE [LARGE SCALE GENOMIC DNA]</scope>
    <source>
        <strain evidence="3">NY0173</strain>
    </source>
</reference>
<dbReference type="CDD" id="cd06503">
    <property type="entry name" value="ATP-synt_Fo_b"/>
    <property type="match status" value="1"/>
</dbReference>
<gene>
    <name evidence="3" type="ORF">KIPB_001973</name>
</gene>
<feature type="region of interest" description="Disordered" evidence="2">
    <location>
        <begin position="223"/>
        <end position="460"/>
    </location>
</feature>
<feature type="compositionally biased region" description="Basic and acidic residues" evidence="2">
    <location>
        <begin position="243"/>
        <end position="254"/>
    </location>
</feature>
<feature type="compositionally biased region" description="Basic residues" evidence="2">
    <location>
        <begin position="440"/>
        <end position="457"/>
    </location>
</feature>
<evidence type="ECO:0000313" key="4">
    <source>
        <dbReference type="Proteomes" id="UP000265618"/>
    </source>
</evidence>
<proteinExistence type="predicted"/>
<sequence>MICGVIVTRAGVKPRSIVLEVDAAKGTITAELVSNRLRQTTAVPIPAVSIPTDVLGSPGVHLLHVNADPVTLCMLSSEVPKGLVSEVASLKCSVSCACFILLLRSLSIQNIPAIDNVALISPASLLLLLGSLSGTGPMATEAPTTHRGRMHNATLLLDTLQGILGPEVSLKHIDTQALCSRHPFAILCAFDIVYSLFHGRFPDLPQLPEYSAAEFTYIAKSQLAPSGEGERGERRERRARTPRRGDKGRRDTTHTPRSPRAGRETRRRTLTPRTTDSQSVRQRHSTRVRHGGHGRHGRHGRESLERVARRSRSVSLPRAGSRGRGGRRGGRAYRGVRDRSQSASVHRPSMGRGRGRESPSLPRGARRSQSLRPHSARVSGSRERGRGAVRGRRSVSQGRESLSLRRRRPLSHSARGEGERFSGRSVSLSNPMRRGERSKSRGRGRRGKPRRRVRRTLHMPEGEGLMDAHHAVTGQRRGGDMPSLPVLRDVLVRGSRGERERERRDKVSMSVESAAGLGGQTVDAPASDAEGGHSQSPEAQDLFSAHPLPAEASIRALWGETTTQVRRQGERERERERERSVSLARSRSPSQPLTHAEKVQRAKDRRMQQDVARYRKSLLLARQSAAEHLYTSLLREGLKVERQNLVDEAHWYKDEYEERERETRVKKEAETKRESDILNMLQETVEQARKEKRQAEKEAIRAERERAAELRRQSDLRRRDFVSRMSGMDMGDVPPLPRVRDVSDAVLNRLKEYRLAETLLPRYVQQSVLPELPSISHPRASSRRHTLSPHRPRRDRVAESDHHMYDAVDCDG</sequence>
<feature type="compositionally biased region" description="Basic residues" evidence="2">
    <location>
        <begin position="780"/>
        <end position="794"/>
    </location>
</feature>
<feature type="compositionally biased region" description="Basic and acidic residues" evidence="2">
    <location>
        <begin position="495"/>
        <end position="507"/>
    </location>
</feature>
<keyword evidence="1" id="KW-0175">Coiled coil</keyword>
<feature type="compositionally biased region" description="Basic and acidic residues" evidence="2">
    <location>
        <begin position="567"/>
        <end position="580"/>
    </location>
</feature>
<dbReference type="Proteomes" id="UP000265618">
    <property type="component" value="Unassembled WGS sequence"/>
</dbReference>
<name>A0A9K3GFS0_9EUKA</name>
<feature type="compositionally biased region" description="Basic and acidic residues" evidence="2">
    <location>
        <begin position="595"/>
        <end position="607"/>
    </location>
</feature>
<accession>A0A9K3GFS0</accession>
<feature type="region of interest" description="Disordered" evidence="2">
    <location>
        <begin position="774"/>
        <end position="812"/>
    </location>
</feature>
<protein>
    <submittedName>
        <fullName evidence="3">Uncharacterized protein</fullName>
    </submittedName>
</protein>
<dbReference type="EMBL" id="BDIP01000301">
    <property type="protein sequence ID" value="GIQ81072.1"/>
    <property type="molecule type" value="Genomic_DNA"/>
</dbReference>
<feature type="region of interest" description="Disordered" evidence="2">
    <location>
        <begin position="555"/>
        <end position="607"/>
    </location>
</feature>
<evidence type="ECO:0000313" key="3">
    <source>
        <dbReference type="EMBL" id="GIQ81072.1"/>
    </source>
</evidence>
<feature type="coiled-coil region" evidence="1">
    <location>
        <begin position="652"/>
        <end position="713"/>
    </location>
</feature>
<feature type="region of interest" description="Disordered" evidence="2">
    <location>
        <begin position="491"/>
        <end position="540"/>
    </location>
</feature>
<evidence type="ECO:0000256" key="1">
    <source>
        <dbReference type="SAM" id="Coils"/>
    </source>
</evidence>
<keyword evidence="4" id="KW-1185">Reference proteome</keyword>